<proteinExistence type="predicted"/>
<dbReference type="Pfam" id="PF13484">
    <property type="entry name" value="Fer4_16"/>
    <property type="match status" value="1"/>
</dbReference>
<accession>A0A846TT30</accession>
<sequence>MDTASLKKDIIAYSKSIGIDKIGFAAPSAFEEMKVRLYRQQELQYQSGFEEKDIEKRTEPGLIFHRPKSIISIALAYPSKMKTKVVSKKGERRGIFCRASWGTDYHMVLRDRLKKLEDYIAMKVPEARFKSMVDTGELVDRAVAERAGIGWSGKNCSIITPEFGSYVYLGEMITSIPFEPDTPMEDRCGSCNKCVDVCPTGALVQGGQLDAQKCIAFLTQTKGLLADEFREKLGNRIYGCDTCQTVCPENKGKDFHFHEEMEPDPEIAKPLLKPLLSISNREFKEKFGHVSGSWRGKKPIQRNAIIALAHYKDDTAIPELIMVMKNDPRPVLRGTAAWALGKIGGPEALEALKVASDDEKDEEVLNEINKGMDFFKDNSESNITV</sequence>
<dbReference type="PROSITE" id="PS00198">
    <property type="entry name" value="4FE4S_FER_1"/>
    <property type="match status" value="1"/>
</dbReference>
<evidence type="ECO:0000256" key="7">
    <source>
        <dbReference type="ARBA" id="ARBA00023004"/>
    </source>
</evidence>
<dbReference type="InterPro" id="IPR016024">
    <property type="entry name" value="ARM-type_fold"/>
</dbReference>
<dbReference type="Gene3D" id="3.30.70.20">
    <property type="match status" value="1"/>
</dbReference>
<dbReference type="GO" id="GO:0046872">
    <property type="term" value="F:metal ion binding"/>
    <property type="evidence" value="ECO:0007669"/>
    <property type="project" value="UniProtKB-KW"/>
</dbReference>
<evidence type="ECO:0000256" key="5">
    <source>
        <dbReference type="ARBA" id="ARBA00022785"/>
    </source>
</evidence>
<keyword evidence="2" id="KW-0963">Cytoplasm</keyword>
<keyword evidence="7" id="KW-0408">Iron</keyword>
<dbReference type="SUPFAM" id="SSF48371">
    <property type="entry name" value="ARM repeat"/>
    <property type="match status" value="1"/>
</dbReference>
<feature type="domain" description="4Fe-4S ferredoxin-type" evidence="9">
    <location>
        <begin position="178"/>
        <end position="208"/>
    </location>
</feature>
<dbReference type="AlphaFoldDB" id="A0A846TT30"/>
<evidence type="ECO:0000256" key="6">
    <source>
        <dbReference type="ARBA" id="ARBA00023002"/>
    </source>
</evidence>
<evidence type="ECO:0000313" key="10">
    <source>
        <dbReference type="EMBL" id="NKE05531.1"/>
    </source>
</evidence>
<dbReference type="PROSITE" id="PS51379">
    <property type="entry name" value="4FE4S_FER_2"/>
    <property type="match status" value="1"/>
</dbReference>
<name>A0A846TT30_9BACI</name>
<comment type="caution">
    <text evidence="10">The sequence shown here is derived from an EMBL/GenBank/DDBJ whole genome shotgun (WGS) entry which is preliminary data.</text>
</comment>
<keyword evidence="1" id="KW-0004">4Fe-4S</keyword>
<evidence type="ECO:0000313" key="11">
    <source>
        <dbReference type="Proteomes" id="UP000587942"/>
    </source>
</evidence>
<dbReference type="EMBL" id="JAAVUM010000005">
    <property type="protein sequence ID" value="NKE05531.1"/>
    <property type="molecule type" value="Genomic_DNA"/>
</dbReference>
<dbReference type="PANTHER" id="PTHR30002">
    <property type="entry name" value="EPOXYQUEUOSINE REDUCTASE"/>
    <property type="match status" value="1"/>
</dbReference>
<evidence type="ECO:0000259" key="9">
    <source>
        <dbReference type="PROSITE" id="PS51379"/>
    </source>
</evidence>
<dbReference type="SUPFAM" id="SSF54862">
    <property type="entry name" value="4Fe-4S ferredoxins"/>
    <property type="match status" value="1"/>
</dbReference>
<organism evidence="10 11">
    <name type="scientific">Mesobacillus selenatarsenatis</name>
    <dbReference type="NCBI Taxonomy" id="388741"/>
    <lineage>
        <taxon>Bacteria</taxon>
        <taxon>Bacillati</taxon>
        <taxon>Bacillota</taxon>
        <taxon>Bacilli</taxon>
        <taxon>Bacillales</taxon>
        <taxon>Bacillaceae</taxon>
        <taxon>Mesobacillus</taxon>
    </lineage>
</organism>
<dbReference type="Pfam" id="PF13646">
    <property type="entry name" value="HEAT_2"/>
    <property type="match status" value="1"/>
</dbReference>
<evidence type="ECO:0000256" key="4">
    <source>
        <dbReference type="ARBA" id="ARBA00022723"/>
    </source>
</evidence>
<evidence type="ECO:0000256" key="2">
    <source>
        <dbReference type="ARBA" id="ARBA00022490"/>
    </source>
</evidence>
<keyword evidence="3" id="KW-0819">tRNA processing</keyword>
<dbReference type="FunFam" id="3.30.70.20:FF:000037">
    <property type="entry name" value="Epoxyqueuosine reductase"/>
    <property type="match status" value="1"/>
</dbReference>
<dbReference type="InterPro" id="IPR017896">
    <property type="entry name" value="4Fe4S_Fe-S-bd"/>
</dbReference>
<evidence type="ECO:0000256" key="1">
    <source>
        <dbReference type="ARBA" id="ARBA00022485"/>
    </source>
</evidence>
<gene>
    <name evidence="10" type="primary">queG</name>
    <name evidence="10" type="ORF">GWK17_08635</name>
</gene>
<dbReference type="EC" id="1.17.99.6" evidence="10"/>
<dbReference type="InterPro" id="IPR004155">
    <property type="entry name" value="PBS_lyase_HEAT"/>
</dbReference>
<evidence type="ECO:0000256" key="3">
    <source>
        <dbReference type="ARBA" id="ARBA00022694"/>
    </source>
</evidence>
<keyword evidence="5" id="KW-0671">Queuosine biosynthesis</keyword>
<keyword evidence="6 10" id="KW-0560">Oxidoreductase</keyword>
<dbReference type="GO" id="GO:0052693">
    <property type="term" value="F:epoxyqueuosine reductase activity"/>
    <property type="evidence" value="ECO:0007669"/>
    <property type="project" value="UniProtKB-EC"/>
</dbReference>
<keyword evidence="8" id="KW-0411">Iron-sulfur</keyword>
<dbReference type="Proteomes" id="UP000587942">
    <property type="component" value="Unassembled WGS sequence"/>
</dbReference>
<dbReference type="Gene3D" id="1.25.10.10">
    <property type="entry name" value="Leucine-rich Repeat Variant"/>
    <property type="match status" value="1"/>
</dbReference>
<dbReference type="InterPro" id="IPR013542">
    <property type="entry name" value="QueG_DUF1730"/>
</dbReference>
<evidence type="ECO:0000256" key="8">
    <source>
        <dbReference type="ARBA" id="ARBA00023014"/>
    </source>
</evidence>
<dbReference type="RefSeq" id="WP_167831987.1">
    <property type="nucleotide sequence ID" value="NZ_JAAVUM010000005.1"/>
</dbReference>
<protein>
    <submittedName>
        <fullName evidence="10">tRNA epoxyqueuosine(34) reductase QueG</fullName>
        <ecNumber evidence="10">1.17.99.6</ecNumber>
    </submittedName>
</protein>
<dbReference type="Pfam" id="PF08331">
    <property type="entry name" value="QueG_DUF1730"/>
    <property type="match status" value="1"/>
</dbReference>
<dbReference type="GO" id="GO:0051539">
    <property type="term" value="F:4 iron, 4 sulfur cluster binding"/>
    <property type="evidence" value="ECO:0007669"/>
    <property type="project" value="UniProtKB-KW"/>
</dbReference>
<dbReference type="PANTHER" id="PTHR30002:SF4">
    <property type="entry name" value="EPOXYQUEUOSINE REDUCTASE"/>
    <property type="match status" value="1"/>
</dbReference>
<dbReference type="GO" id="GO:0008616">
    <property type="term" value="P:tRNA queuosine(34) biosynthetic process"/>
    <property type="evidence" value="ECO:0007669"/>
    <property type="project" value="UniProtKB-KW"/>
</dbReference>
<dbReference type="SMART" id="SM00567">
    <property type="entry name" value="EZ_HEAT"/>
    <property type="match status" value="2"/>
</dbReference>
<dbReference type="InterPro" id="IPR004453">
    <property type="entry name" value="QueG"/>
</dbReference>
<dbReference type="InterPro" id="IPR017900">
    <property type="entry name" value="4Fe4S_Fe_S_CS"/>
</dbReference>
<reference evidence="10 11" key="1">
    <citation type="submission" date="2020-03" db="EMBL/GenBank/DDBJ databases">
        <authorList>
            <person name="Sun Q."/>
        </authorList>
    </citation>
    <scope>NUCLEOTIDE SEQUENCE [LARGE SCALE GENOMIC DNA]</scope>
    <source>
        <strain evidence="10 11">KACC 21451</strain>
    </source>
</reference>
<dbReference type="InterPro" id="IPR011989">
    <property type="entry name" value="ARM-like"/>
</dbReference>
<dbReference type="NCBIfam" id="TIGR00276">
    <property type="entry name" value="tRNA epoxyqueuosine(34) reductase QueG"/>
    <property type="match status" value="1"/>
</dbReference>
<keyword evidence="4" id="KW-0479">Metal-binding</keyword>